<dbReference type="Pfam" id="PF02737">
    <property type="entry name" value="3HCDH_N"/>
    <property type="match status" value="1"/>
</dbReference>
<keyword evidence="3" id="KW-1185">Reference proteome</keyword>
<dbReference type="OrthoDB" id="5958943at2759"/>
<reference evidence="2" key="1">
    <citation type="journal article" date="2021" name="Nat. Commun.">
        <title>Genetic determinants of endophytism in the Arabidopsis root mycobiome.</title>
        <authorList>
            <person name="Mesny F."/>
            <person name="Miyauchi S."/>
            <person name="Thiergart T."/>
            <person name="Pickel B."/>
            <person name="Atanasova L."/>
            <person name="Karlsson M."/>
            <person name="Huettel B."/>
            <person name="Barry K.W."/>
            <person name="Haridas S."/>
            <person name="Chen C."/>
            <person name="Bauer D."/>
            <person name="Andreopoulos W."/>
            <person name="Pangilinan J."/>
            <person name="LaButti K."/>
            <person name="Riley R."/>
            <person name="Lipzen A."/>
            <person name="Clum A."/>
            <person name="Drula E."/>
            <person name="Henrissat B."/>
            <person name="Kohler A."/>
            <person name="Grigoriev I.V."/>
            <person name="Martin F.M."/>
            <person name="Hacquard S."/>
        </authorList>
    </citation>
    <scope>NUCLEOTIDE SEQUENCE</scope>
    <source>
        <strain evidence="2">FSSC 5 MPI-SDFR-AT-0091</strain>
    </source>
</reference>
<evidence type="ECO:0000313" key="2">
    <source>
        <dbReference type="EMBL" id="KAH7230398.1"/>
    </source>
</evidence>
<dbReference type="InterPro" id="IPR036291">
    <property type="entry name" value="NAD(P)-bd_dom_sf"/>
</dbReference>
<comment type="caution">
    <text evidence="2">The sequence shown here is derived from an EMBL/GenBank/DDBJ whole genome shotgun (WGS) entry which is preliminary data.</text>
</comment>
<sequence length="536" mass="59610">MTSFHLPSPEGRSVAVLGASGFDVTIRDPSPEQRIAAVHYCTASMSLYTDNSESGDVQAFTDLKPAVEKAWLVIEAVPENLDLKIKTFQELVAQAPCDAILCSNSSSYKSLGMVNNLGPSAKRRILNMHYYMPPDYRVIKIHPYVAKKESRPTWSIIATGPMACLVHISVHRWASRLMAAQSRSNMRPVDTVSFIEEHYIEERNLPRTSVDFLKNEGSPSNIQCALLYFLDIGLASEDILQTGQRGRILVGASDGRPMKTLVSSQRTPDGLDISISAGKLFWTSMGMPTANDGAVYSYNLDGTDIKAIVPKGKVHTPKQLVVDNEKRQLYFSDREGLRVWRCNFDGQNLELLIQTGDYQVLEEKLDQTRWCVGVAFSHTTGKFYWTQKGPSKGFQGRISQDNIDFPRGQDGTNRTDIECLLQNLPEPIDLEVDGTRQDLCWTDRGGLPLGNNINRVSLKGIKPVSASGITSSPGKDYELVARNLHEAIGIKLDPVNHHIYTTNMGSAVYRFDFDGHNRKKFYEDAGSFTGITLAHV</sequence>
<feature type="domain" description="3-hydroxyacyl-CoA dehydrogenase NAD binding" evidence="1">
    <location>
        <begin position="16"/>
        <end position="136"/>
    </location>
</feature>
<dbReference type="GO" id="GO:0070403">
    <property type="term" value="F:NAD+ binding"/>
    <property type="evidence" value="ECO:0007669"/>
    <property type="project" value="InterPro"/>
</dbReference>
<dbReference type="SUPFAM" id="SSF51735">
    <property type="entry name" value="NAD(P)-binding Rossmann-fold domains"/>
    <property type="match status" value="1"/>
</dbReference>
<dbReference type="InterPro" id="IPR000033">
    <property type="entry name" value="LDLR_classB_rpt"/>
</dbReference>
<proteinExistence type="predicted"/>
<dbReference type="Proteomes" id="UP000736672">
    <property type="component" value="Unassembled WGS sequence"/>
</dbReference>
<dbReference type="SMART" id="SM00135">
    <property type="entry name" value="LY"/>
    <property type="match status" value="4"/>
</dbReference>
<gene>
    <name evidence="2" type="ORF">B0J15DRAFT_518216</name>
</gene>
<dbReference type="Gene3D" id="3.40.50.720">
    <property type="entry name" value="NAD(P)-binding Rossmann-like Domain"/>
    <property type="match status" value="1"/>
</dbReference>
<dbReference type="InterPro" id="IPR006176">
    <property type="entry name" value="3-OHacyl-CoA_DH_NAD-bd"/>
</dbReference>
<dbReference type="PANTHER" id="PTHR48075:SF3">
    <property type="entry name" value="3-HYDROXYACYL-COA DEHYDROGENASE"/>
    <property type="match status" value="1"/>
</dbReference>
<dbReference type="EMBL" id="JAGTJS010000037">
    <property type="protein sequence ID" value="KAH7230398.1"/>
    <property type="molecule type" value="Genomic_DNA"/>
</dbReference>
<dbReference type="SUPFAM" id="SSF101898">
    <property type="entry name" value="NHL repeat"/>
    <property type="match status" value="1"/>
</dbReference>
<evidence type="ECO:0000313" key="3">
    <source>
        <dbReference type="Proteomes" id="UP000736672"/>
    </source>
</evidence>
<organism evidence="2 3">
    <name type="scientific">Fusarium solani</name>
    <name type="common">Filamentous fungus</name>
    <dbReference type="NCBI Taxonomy" id="169388"/>
    <lineage>
        <taxon>Eukaryota</taxon>
        <taxon>Fungi</taxon>
        <taxon>Dikarya</taxon>
        <taxon>Ascomycota</taxon>
        <taxon>Pezizomycotina</taxon>
        <taxon>Sordariomycetes</taxon>
        <taxon>Hypocreomycetidae</taxon>
        <taxon>Hypocreales</taxon>
        <taxon>Nectriaceae</taxon>
        <taxon>Fusarium</taxon>
        <taxon>Fusarium solani species complex</taxon>
    </lineage>
</organism>
<dbReference type="Gene3D" id="2.120.10.30">
    <property type="entry name" value="TolB, C-terminal domain"/>
    <property type="match status" value="2"/>
</dbReference>
<name>A0A9P9JMN6_FUSSL</name>
<accession>A0A9P9JMN6</accession>
<dbReference type="AlphaFoldDB" id="A0A9P9JMN6"/>
<dbReference type="GO" id="GO:0006631">
    <property type="term" value="P:fatty acid metabolic process"/>
    <property type="evidence" value="ECO:0007669"/>
    <property type="project" value="InterPro"/>
</dbReference>
<dbReference type="InterPro" id="IPR011042">
    <property type="entry name" value="6-blade_b-propeller_TolB-like"/>
</dbReference>
<dbReference type="GO" id="GO:0016491">
    <property type="term" value="F:oxidoreductase activity"/>
    <property type="evidence" value="ECO:0007669"/>
    <property type="project" value="TreeGrafter"/>
</dbReference>
<protein>
    <recommendedName>
        <fullName evidence="1">3-hydroxyacyl-CoA dehydrogenase NAD binding domain-containing protein</fullName>
    </recommendedName>
</protein>
<evidence type="ECO:0000259" key="1">
    <source>
        <dbReference type="Pfam" id="PF02737"/>
    </source>
</evidence>
<dbReference type="PANTHER" id="PTHR48075">
    <property type="entry name" value="3-HYDROXYACYL-COA DEHYDROGENASE FAMILY PROTEIN"/>
    <property type="match status" value="1"/>
</dbReference>